<evidence type="ECO:0000256" key="1">
    <source>
        <dbReference type="ARBA" id="ARBA00023015"/>
    </source>
</evidence>
<organism evidence="5 6">
    <name type="scientific">Pandoraea thiooxydans</name>
    <dbReference type="NCBI Taxonomy" id="445709"/>
    <lineage>
        <taxon>Bacteria</taxon>
        <taxon>Pseudomonadati</taxon>
        <taxon>Pseudomonadota</taxon>
        <taxon>Betaproteobacteria</taxon>
        <taxon>Burkholderiales</taxon>
        <taxon>Burkholderiaceae</taxon>
        <taxon>Pandoraea</taxon>
    </lineage>
</organism>
<reference evidence="6" key="1">
    <citation type="submission" date="2015-06" db="EMBL/GenBank/DDBJ databases">
        <authorList>
            <person name="Lim Y.L."/>
            <person name="Ee R."/>
            <person name="Yong D."/>
            <person name="How K.Y."/>
            <person name="Yin W.F."/>
            <person name="Chan K.G."/>
        </authorList>
    </citation>
    <scope>NUCLEOTIDE SEQUENCE [LARGE SCALE GENOMIC DNA]</scope>
    <source>
        <strain evidence="6">DSM 25325</strain>
    </source>
</reference>
<protein>
    <recommendedName>
        <fullName evidence="4">HTH crp-type domain-containing protein</fullName>
    </recommendedName>
</protein>
<gene>
    <name evidence="5" type="ORF">ABW99_05220</name>
</gene>
<dbReference type="GO" id="GO:0003677">
    <property type="term" value="F:DNA binding"/>
    <property type="evidence" value="ECO:0007669"/>
    <property type="project" value="UniProtKB-KW"/>
</dbReference>
<dbReference type="KEGG" id="ptx:ABW99_05220"/>
<dbReference type="InterPro" id="IPR036390">
    <property type="entry name" value="WH_DNA-bd_sf"/>
</dbReference>
<evidence type="ECO:0000313" key="6">
    <source>
        <dbReference type="Proteomes" id="UP000036700"/>
    </source>
</evidence>
<accession>A0A0G3F079</accession>
<dbReference type="CDD" id="cd00038">
    <property type="entry name" value="CAP_ED"/>
    <property type="match status" value="1"/>
</dbReference>
<feature type="domain" description="HTH crp-type" evidence="4">
    <location>
        <begin position="182"/>
        <end position="255"/>
    </location>
</feature>
<dbReference type="EMBL" id="CP011568">
    <property type="protein sequence ID" value="AKJ70381.2"/>
    <property type="molecule type" value="Genomic_DNA"/>
</dbReference>
<name>A0A0G3F079_9BURK</name>
<dbReference type="SMART" id="SM00419">
    <property type="entry name" value="HTH_CRP"/>
    <property type="match status" value="1"/>
</dbReference>
<dbReference type="FunFam" id="1.10.10.10:FF:000028">
    <property type="entry name" value="Fumarate/nitrate reduction transcriptional regulator Fnr"/>
    <property type="match status" value="1"/>
</dbReference>
<dbReference type="CDD" id="cd00092">
    <property type="entry name" value="HTH_CRP"/>
    <property type="match status" value="1"/>
</dbReference>
<keyword evidence="2" id="KW-0238">DNA-binding</keyword>
<evidence type="ECO:0000313" key="5">
    <source>
        <dbReference type="EMBL" id="AKJ70381.2"/>
    </source>
</evidence>
<dbReference type="Pfam" id="PF00027">
    <property type="entry name" value="cNMP_binding"/>
    <property type="match status" value="1"/>
</dbReference>
<dbReference type="PANTHER" id="PTHR24567">
    <property type="entry name" value="CRP FAMILY TRANSCRIPTIONAL REGULATORY PROTEIN"/>
    <property type="match status" value="1"/>
</dbReference>
<dbReference type="Pfam" id="PF13545">
    <property type="entry name" value="HTH_Crp_2"/>
    <property type="match status" value="1"/>
</dbReference>
<evidence type="ECO:0000259" key="4">
    <source>
        <dbReference type="PROSITE" id="PS51063"/>
    </source>
</evidence>
<dbReference type="InterPro" id="IPR014710">
    <property type="entry name" value="RmlC-like_jellyroll"/>
</dbReference>
<dbReference type="STRING" id="445709.ABW99_05220"/>
<evidence type="ECO:0000256" key="2">
    <source>
        <dbReference type="ARBA" id="ARBA00023125"/>
    </source>
</evidence>
<proteinExistence type="predicted"/>
<dbReference type="Proteomes" id="UP000036700">
    <property type="component" value="Chromosome"/>
</dbReference>
<dbReference type="PRINTS" id="PR00034">
    <property type="entry name" value="HTHCRP"/>
</dbReference>
<dbReference type="GO" id="GO:0003700">
    <property type="term" value="F:DNA-binding transcription factor activity"/>
    <property type="evidence" value="ECO:0007669"/>
    <property type="project" value="TreeGrafter"/>
</dbReference>
<dbReference type="GO" id="GO:0005829">
    <property type="term" value="C:cytosol"/>
    <property type="evidence" value="ECO:0007669"/>
    <property type="project" value="TreeGrafter"/>
</dbReference>
<keyword evidence="6" id="KW-1185">Reference proteome</keyword>
<keyword evidence="1" id="KW-0805">Transcription regulation</keyword>
<dbReference type="SMART" id="SM00100">
    <property type="entry name" value="cNMP"/>
    <property type="match status" value="1"/>
</dbReference>
<dbReference type="RefSeq" id="WP_052892601.1">
    <property type="nucleotide sequence ID" value="NZ_CP011568.3"/>
</dbReference>
<dbReference type="InterPro" id="IPR018490">
    <property type="entry name" value="cNMP-bd_dom_sf"/>
</dbReference>
<dbReference type="PANTHER" id="PTHR24567:SF75">
    <property type="entry name" value="FUMARATE AND NITRATE REDUCTION REGULATORY PROTEIN"/>
    <property type="match status" value="1"/>
</dbReference>
<dbReference type="PROSITE" id="PS51063">
    <property type="entry name" value="HTH_CRP_2"/>
    <property type="match status" value="1"/>
</dbReference>
<dbReference type="AlphaFoldDB" id="A0A0G3F079"/>
<keyword evidence="3" id="KW-0804">Transcription</keyword>
<dbReference type="SUPFAM" id="SSF51206">
    <property type="entry name" value="cAMP-binding domain-like"/>
    <property type="match status" value="1"/>
</dbReference>
<dbReference type="InterPro" id="IPR012318">
    <property type="entry name" value="HTH_CRP"/>
</dbReference>
<dbReference type="OrthoDB" id="7643467at2"/>
<dbReference type="InterPro" id="IPR036388">
    <property type="entry name" value="WH-like_DNA-bd_sf"/>
</dbReference>
<dbReference type="Gene3D" id="2.60.120.10">
    <property type="entry name" value="Jelly Rolls"/>
    <property type="match status" value="1"/>
</dbReference>
<dbReference type="SUPFAM" id="SSF46785">
    <property type="entry name" value="Winged helix' DNA-binding domain"/>
    <property type="match status" value="1"/>
</dbReference>
<dbReference type="Gene3D" id="1.10.10.10">
    <property type="entry name" value="Winged helix-like DNA-binding domain superfamily/Winged helix DNA-binding domain"/>
    <property type="match status" value="1"/>
</dbReference>
<evidence type="ECO:0000256" key="3">
    <source>
        <dbReference type="ARBA" id="ARBA00023163"/>
    </source>
</evidence>
<sequence>MSLETLASSPAISVAAAFPKRQIHHLREVSDNTAALRCTSCLLRDFCLPSGLSAQDTELLSTLIAARRTVRRGHALYHGGDPFENIYTVRAGSFKTQLFNPEGREQITGFQISGELLGLDGITGGQHDCDAVALEDSQVCVIPFKHLEQLSFDMPTIQHMVHRLLGAEISRERKLLMVLGNMCAEERVASFILDFSARLTARGYSSSEFNLRVTREEIGNYLGMKMETVSRIFSRFQDAGYIAMRQRLIRIVDLDGLRAVLEPARLSA</sequence>
<dbReference type="InterPro" id="IPR050397">
    <property type="entry name" value="Env_Response_Regulators"/>
</dbReference>
<dbReference type="InterPro" id="IPR000595">
    <property type="entry name" value="cNMP-bd_dom"/>
</dbReference>